<evidence type="ECO:0000256" key="1">
    <source>
        <dbReference type="SAM" id="MobiDB-lite"/>
    </source>
</evidence>
<dbReference type="STRING" id="36050.A0A1B8AN93"/>
<accession>A0A1B8AN93</accession>
<dbReference type="AlphaFoldDB" id="A0A1B8AN93"/>
<organism evidence="2 3">
    <name type="scientific">Fusarium poae</name>
    <dbReference type="NCBI Taxonomy" id="36050"/>
    <lineage>
        <taxon>Eukaryota</taxon>
        <taxon>Fungi</taxon>
        <taxon>Dikarya</taxon>
        <taxon>Ascomycota</taxon>
        <taxon>Pezizomycotina</taxon>
        <taxon>Sordariomycetes</taxon>
        <taxon>Hypocreomycetidae</taxon>
        <taxon>Hypocreales</taxon>
        <taxon>Nectriaceae</taxon>
        <taxon>Fusarium</taxon>
    </lineage>
</organism>
<comment type="caution">
    <text evidence="2">The sequence shown here is derived from an EMBL/GenBank/DDBJ whole genome shotgun (WGS) entry which is preliminary data.</text>
</comment>
<name>A0A1B8AN93_FUSPO</name>
<dbReference type="Proteomes" id="UP000091967">
    <property type="component" value="Unassembled WGS sequence"/>
</dbReference>
<keyword evidence="3" id="KW-1185">Reference proteome</keyword>
<gene>
    <name evidence="2" type="ORF">FPOA_08332</name>
</gene>
<feature type="region of interest" description="Disordered" evidence="1">
    <location>
        <begin position="1"/>
        <end position="86"/>
    </location>
</feature>
<proteinExistence type="predicted"/>
<dbReference type="EMBL" id="LYXU01000003">
    <property type="protein sequence ID" value="OBS21995.1"/>
    <property type="molecule type" value="Genomic_DNA"/>
</dbReference>
<feature type="compositionally biased region" description="Basic residues" evidence="1">
    <location>
        <begin position="117"/>
        <end position="127"/>
    </location>
</feature>
<evidence type="ECO:0000313" key="3">
    <source>
        <dbReference type="Proteomes" id="UP000091967"/>
    </source>
</evidence>
<reference evidence="2 3" key="1">
    <citation type="submission" date="2016-06" db="EMBL/GenBank/DDBJ databases">
        <title>Living apart together: crosstalk between the core and supernumerary genomes in a fungal plant pathogen.</title>
        <authorList>
            <person name="Vanheule A."/>
            <person name="Audenaert K."/>
            <person name="Warris S."/>
            <person name="Van De Geest H."/>
            <person name="Schijlen E."/>
            <person name="Hofte M."/>
            <person name="De Saeger S."/>
            <person name="Haesaert G."/>
            <person name="Waalwijk C."/>
            <person name="Van Der Lee T."/>
        </authorList>
    </citation>
    <scope>NUCLEOTIDE SEQUENCE [LARGE SCALE GENOMIC DNA]</scope>
    <source>
        <strain evidence="2 3">2516</strain>
    </source>
</reference>
<feature type="region of interest" description="Disordered" evidence="1">
    <location>
        <begin position="98"/>
        <end position="169"/>
    </location>
</feature>
<feature type="compositionally biased region" description="Polar residues" evidence="1">
    <location>
        <begin position="8"/>
        <end position="20"/>
    </location>
</feature>
<sequence length="169" mass="19070">MTARVAPGSSSYTEPSTTMSPAADHDVLRGRKRERSMTRGSVRTFRAAPADESSNLRGRSRRRAASPALSYTSRPSSPRRVPSPTRRRLLHARLRREHCPSRVASPVEQQQQQQQHRPIRRRQRTRSQSRGPRLEMELGSQQPTDGFSGLRNEVRASSSDTVDEVKSDV</sequence>
<protein>
    <submittedName>
        <fullName evidence="2">Uncharacterized protein</fullName>
    </submittedName>
</protein>
<evidence type="ECO:0000313" key="2">
    <source>
        <dbReference type="EMBL" id="OBS21995.1"/>
    </source>
</evidence>
<feature type="compositionally biased region" description="Low complexity" evidence="1">
    <location>
        <begin position="65"/>
        <end position="84"/>
    </location>
</feature>
<dbReference type="OMA" id="THYGGTG"/>